<dbReference type="Proteomes" id="UP000273326">
    <property type="component" value="Chromosome"/>
</dbReference>
<keyword evidence="10" id="KW-0119">Carbohydrate metabolism</keyword>
<dbReference type="InterPro" id="IPR051804">
    <property type="entry name" value="Carb_Metab_Reg_Kinase/Isom"/>
</dbReference>
<dbReference type="AlphaFoldDB" id="A0A3Q9BLW0"/>
<comment type="similarity">
    <text evidence="2">Belongs to the ROK (NagC/XylR) family.</text>
</comment>
<evidence type="ECO:0000256" key="12">
    <source>
        <dbReference type="ARBA" id="ARBA00048451"/>
    </source>
</evidence>
<evidence type="ECO:0000313" key="15">
    <source>
        <dbReference type="Proteomes" id="UP000273326"/>
    </source>
</evidence>
<dbReference type="PANTHER" id="PTHR42742">
    <property type="entry name" value="TRANSCRIPTIONAL REPRESSOR MPRA"/>
    <property type="match status" value="1"/>
</dbReference>
<evidence type="ECO:0000256" key="7">
    <source>
        <dbReference type="ARBA" id="ARBA00022833"/>
    </source>
</evidence>
<keyword evidence="7" id="KW-0862">Zinc</keyword>
<dbReference type="SUPFAM" id="SSF53067">
    <property type="entry name" value="Actin-like ATPase domain"/>
    <property type="match status" value="1"/>
</dbReference>
<dbReference type="GO" id="GO:0046872">
    <property type="term" value="F:metal ion binding"/>
    <property type="evidence" value="ECO:0007669"/>
    <property type="project" value="UniProtKB-KW"/>
</dbReference>
<evidence type="ECO:0000256" key="5">
    <source>
        <dbReference type="ARBA" id="ARBA00022741"/>
    </source>
</evidence>
<dbReference type="EMBL" id="CP034465">
    <property type="protein sequence ID" value="AZP04231.1"/>
    <property type="molecule type" value="Genomic_DNA"/>
</dbReference>
<dbReference type="GO" id="GO:0005524">
    <property type="term" value="F:ATP binding"/>
    <property type="evidence" value="ECO:0007669"/>
    <property type="project" value="UniProtKB-KW"/>
</dbReference>
<proteinExistence type="inferred from homology"/>
<name>A0A3Q9BLW0_9LACT</name>
<evidence type="ECO:0000256" key="8">
    <source>
        <dbReference type="ARBA" id="ARBA00022840"/>
    </source>
</evidence>
<sequence>MLVGAIEAGGTKFVCAIGNEKNEIIERVSFPTTTPEETLRSVFNFFDQYSLASIGIGSFGPIDINESSDTYGYILSTPKIPWKNFNFLGAMKERYSIPIGWTTDVNAAALGESKLGAAKGLKNTMYITIGTGIGAGAIVNGELLAGIGHPEMGHLLVRPHDKDGYEGFCPYHGNCLEGMAAGPSINGRLGRAGKDVDVDHEVWGFMSYYIGQALVAYTVILRPERIVLGGGVMNAPGMLEKVKKQFSSLLANYVPIPELDNYLVKPGLRDNAGITGSIILANEVK</sequence>
<keyword evidence="9" id="KW-0460">Magnesium</keyword>
<keyword evidence="8" id="KW-0067">ATP-binding</keyword>
<accession>A0A3Q9BLW0</accession>
<dbReference type="RefSeq" id="WP_126109442.1">
    <property type="nucleotide sequence ID" value="NZ_CP034465.1"/>
</dbReference>
<dbReference type="CDD" id="cd24067">
    <property type="entry name" value="ASKHA_NBD_ROK_BsFRK-like"/>
    <property type="match status" value="1"/>
</dbReference>
<dbReference type="FunFam" id="3.30.420.40:FF:000153">
    <property type="entry name" value="Putative fructokinase"/>
    <property type="match status" value="1"/>
</dbReference>
<dbReference type="EC" id="2.7.1.4" evidence="11"/>
<evidence type="ECO:0000256" key="9">
    <source>
        <dbReference type="ARBA" id="ARBA00022842"/>
    </source>
</evidence>
<comment type="cofactor">
    <cofactor evidence="1">
        <name>Mg(2+)</name>
        <dbReference type="ChEBI" id="CHEBI:18420"/>
    </cofactor>
</comment>
<evidence type="ECO:0000256" key="2">
    <source>
        <dbReference type="ARBA" id="ARBA00006479"/>
    </source>
</evidence>
<dbReference type="PROSITE" id="PS01125">
    <property type="entry name" value="ROK"/>
    <property type="match status" value="1"/>
</dbReference>
<dbReference type="InterPro" id="IPR000600">
    <property type="entry name" value="ROK"/>
</dbReference>
<evidence type="ECO:0000313" key="14">
    <source>
        <dbReference type="EMBL" id="AZP04231.1"/>
    </source>
</evidence>
<keyword evidence="15" id="KW-1185">Reference proteome</keyword>
<dbReference type="Pfam" id="PF00480">
    <property type="entry name" value="ROK"/>
    <property type="match status" value="1"/>
</dbReference>
<evidence type="ECO:0000256" key="11">
    <source>
        <dbReference type="ARBA" id="ARBA00038887"/>
    </source>
</evidence>
<keyword evidence="3" id="KW-0808">Transferase</keyword>
<dbReference type="Gene3D" id="3.30.420.40">
    <property type="match status" value="2"/>
</dbReference>
<dbReference type="PANTHER" id="PTHR42742:SF3">
    <property type="entry name" value="FRUCTOKINASE"/>
    <property type="match status" value="1"/>
</dbReference>
<keyword evidence="6" id="KW-0418">Kinase</keyword>
<gene>
    <name evidence="14" type="ORF">EJN90_06020</name>
</gene>
<evidence type="ECO:0000256" key="3">
    <source>
        <dbReference type="ARBA" id="ARBA00022679"/>
    </source>
</evidence>
<dbReference type="GO" id="GO:0008865">
    <property type="term" value="F:fructokinase activity"/>
    <property type="evidence" value="ECO:0007669"/>
    <property type="project" value="UniProtKB-EC"/>
</dbReference>
<dbReference type="KEGG" id="jeh:EJN90_06020"/>
<dbReference type="OrthoDB" id="9783435at2"/>
<evidence type="ECO:0000256" key="13">
    <source>
        <dbReference type="ARBA" id="ARBA00074653"/>
    </source>
</evidence>
<dbReference type="FunFam" id="3.30.420.40:FF:000136">
    <property type="entry name" value="Putative fructokinase"/>
    <property type="match status" value="1"/>
</dbReference>
<evidence type="ECO:0000256" key="10">
    <source>
        <dbReference type="ARBA" id="ARBA00023277"/>
    </source>
</evidence>
<evidence type="ECO:0000256" key="1">
    <source>
        <dbReference type="ARBA" id="ARBA00001946"/>
    </source>
</evidence>
<keyword evidence="5" id="KW-0547">Nucleotide-binding</keyword>
<evidence type="ECO:0000256" key="4">
    <source>
        <dbReference type="ARBA" id="ARBA00022723"/>
    </source>
</evidence>
<comment type="catalytic activity">
    <reaction evidence="12">
        <text>D-fructose + ATP = D-fructose 6-phosphate + ADP + H(+)</text>
        <dbReference type="Rhea" id="RHEA:16125"/>
        <dbReference type="ChEBI" id="CHEBI:15378"/>
        <dbReference type="ChEBI" id="CHEBI:30616"/>
        <dbReference type="ChEBI" id="CHEBI:37721"/>
        <dbReference type="ChEBI" id="CHEBI:61527"/>
        <dbReference type="ChEBI" id="CHEBI:456216"/>
        <dbReference type="EC" id="2.7.1.4"/>
    </reaction>
</comment>
<organism evidence="14 15">
    <name type="scientific">Jeotgalibaca ciconiae</name>
    <dbReference type="NCBI Taxonomy" id="2496265"/>
    <lineage>
        <taxon>Bacteria</taxon>
        <taxon>Bacillati</taxon>
        <taxon>Bacillota</taxon>
        <taxon>Bacilli</taxon>
        <taxon>Lactobacillales</taxon>
        <taxon>Carnobacteriaceae</taxon>
        <taxon>Jeotgalibaca</taxon>
    </lineage>
</organism>
<dbReference type="InterPro" id="IPR043129">
    <property type="entry name" value="ATPase_NBD"/>
</dbReference>
<protein>
    <recommendedName>
        <fullName evidence="13">Fructokinase</fullName>
        <ecNumber evidence="11">2.7.1.4</ecNumber>
    </recommendedName>
</protein>
<evidence type="ECO:0000256" key="6">
    <source>
        <dbReference type="ARBA" id="ARBA00022777"/>
    </source>
</evidence>
<keyword evidence="4" id="KW-0479">Metal-binding</keyword>
<dbReference type="InterPro" id="IPR049874">
    <property type="entry name" value="ROK_cs"/>
</dbReference>
<reference evidence="15" key="1">
    <citation type="submission" date="2018-12" db="EMBL/GenBank/DDBJ databases">
        <title>Complete genome sequencing of Jeotgalibaca sp. H21T32.</title>
        <authorList>
            <person name="Bae J.-W."/>
            <person name="Lee S.-Y."/>
        </authorList>
    </citation>
    <scope>NUCLEOTIDE SEQUENCE [LARGE SCALE GENOMIC DNA]</scope>
    <source>
        <strain evidence="15">H21T32</strain>
    </source>
</reference>